<dbReference type="EMBL" id="JAUFQS010000005">
    <property type="protein sequence ID" value="MDN3687347.1"/>
    <property type="molecule type" value="Genomic_DNA"/>
</dbReference>
<comment type="caution">
    <text evidence="1">The sequence shown here is derived from an EMBL/GenBank/DDBJ whole genome shotgun (WGS) entry which is preliminary data.</text>
</comment>
<proteinExistence type="predicted"/>
<name>A0ABT8C4N5_9BACT</name>
<evidence type="ECO:0000313" key="1">
    <source>
        <dbReference type="EMBL" id="MDN3687347.1"/>
    </source>
</evidence>
<accession>A0ABT8C4N5</accession>
<organism evidence="1 2">
    <name type="scientific">Cyclobacterium jeungdonense</name>
    <dbReference type="NCBI Taxonomy" id="708087"/>
    <lineage>
        <taxon>Bacteria</taxon>
        <taxon>Pseudomonadati</taxon>
        <taxon>Bacteroidota</taxon>
        <taxon>Cytophagia</taxon>
        <taxon>Cytophagales</taxon>
        <taxon>Cyclobacteriaceae</taxon>
        <taxon>Cyclobacterium</taxon>
    </lineage>
</organism>
<evidence type="ECO:0000313" key="2">
    <source>
        <dbReference type="Proteomes" id="UP001236663"/>
    </source>
</evidence>
<dbReference type="Proteomes" id="UP001236663">
    <property type="component" value="Unassembled WGS sequence"/>
</dbReference>
<reference evidence="2" key="1">
    <citation type="journal article" date="2019" name="Int. J. Syst. Evol. Microbiol.">
        <title>The Global Catalogue of Microorganisms (GCM) 10K type strain sequencing project: providing services to taxonomists for standard genome sequencing and annotation.</title>
        <authorList>
            <consortium name="The Broad Institute Genomics Platform"/>
            <consortium name="The Broad Institute Genome Sequencing Center for Infectious Disease"/>
            <person name="Wu L."/>
            <person name="Ma J."/>
        </authorList>
    </citation>
    <scope>NUCLEOTIDE SEQUENCE [LARGE SCALE GENOMIC DNA]</scope>
    <source>
        <strain evidence="2">CECT 7706</strain>
    </source>
</reference>
<keyword evidence="2" id="KW-1185">Reference proteome</keyword>
<gene>
    <name evidence="1" type="ORF">QWZ15_05880</name>
</gene>
<dbReference type="RefSeq" id="WP_163386612.1">
    <property type="nucleotide sequence ID" value="NZ_JAUFQS010000005.1"/>
</dbReference>
<sequence>MKDFSKIVRLGILVKVKLNFLGNSKEKNIWEGFHAMGAANAAGCNPGVYAIEIYHSIFDRAY</sequence>
<protein>
    <submittedName>
        <fullName evidence="1">Uncharacterized protein</fullName>
    </submittedName>
</protein>